<organism evidence="1 2">
    <name type="scientific">Pseudomonas amygdali pv. dendropanacis</name>
    <dbReference type="NCBI Taxonomy" id="235272"/>
    <lineage>
        <taxon>Bacteria</taxon>
        <taxon>Pseudomonadati</taxon>
        <taxon>Pseudomonadota</taxon>
        <taxon>Gammaproteobacteria</taxon>
        <taxon>Pseudomonadales</taxon>
        <taxon>Pseudomonadaceae</taxon>
        <taxon>Pseudomonas</taxon>
        <taxon>Pseudomonas amygdali</taxon>
    </lineage>
</organism>
<accession>A0A0P9R8H7</accession>
<dbReference type="PATRIC" id="fig|235272.12.peg.4674"/>
<reference evidence="1 2" key="1">
    <citation type="submission" date="2015-09" db="EMBL/GenBank/DDBJ databases">
        <title>Genome announcement of multiple Pseudomonas syringae strains.</title>
        <authorList>
            <person name="Thakur S."/>
            <person name="Wang P.W."/>
            <person name="Gong Y."/>
            <person name="Weir B.S."/>
            <person name="Guttman D.S."/>
        </authorList>
    </citation>
    <scope>NUCLEOTIDE SEQUENCE [LARGE SCALE GENOMIC DNA]</scope>
    <source>
        <strain evidence="1 2">ICMP9150</strain>
    </source>
</reference>
<dbReference type="EMBL" id="LJQG01000014">
    <property type="protein sequence ID" value="KPX24738.1"/>
    <property type="molecule type" value="Genomic_DNA"/>
</dbReference>
<sequence length="41" mass="4278">MVGGGLAVEAAHATGANQTKAENFFAHEITLFNCCSIISRP</sequence>
<evidence type="ECO:0000313" key="2">
    <source>
        <dbReference type="Proteomes" id="UP000050346"/>
    </source>
</evidence>
<proteinExistence type="predicted"/>
<evidence type="ECO:0000313" key="1">
    <source>
        <dbReference type="EMBL" id="KPX24738.1"/>
    </source>
</evidence>
<name>A0A0P9R8H7_PSEA0</name>
<dbReference type="Proteomes" id="UP000050346">
    <property type="component" value="Unassembled WGS sequence"/>
</dbReference>
<protein>
    <submittedName>
        <fullName evidence="1">Uncharacterized protein</fullName>
    </submittedName>
</protein>
<comment type="caution">
    <text evidence="1">The sequence shown here is derived from an EMBL/GenBank/DDBJ whole genome shotgun (WGS) entry which is preliminary data.</text>
</comment>
<gene>
    <name evidence="1" type="ORF">ALO71_101569</name>
</gene>
<dbReference type="AlphaFoldDB" id="A0A0P9R8H7"/>